<dbReference type="Pfam" id="PF18962">
    <property type="entry name" value="Por_Secre_tail"/>
    <property type="match status" value="1"/>
</dbReference>
<name>A0ABV8JVR4_9FLAO</name>
<evidence type="ECO:0000256" key="1">
    <source>
        <dbReference type="ARBA" id="ARBA00022729"/>
    </source>
</evidence>
<feature type="domain" description="Secretion system C-terminal sorting" evidence="3">
    <location>
        <begin position="86"/>
        <end position="150"/>
    </location>
</feature>
<reference evidence="5" key="1">
    <citation type="journal article" date="2019" name="Int. J. Syst. Evol. Microbiol.">
        <title>The Global Catalogue of Microorganisms (GCM) 10K type strain sequencing project: providing services to taxonomists for standard genome sequencing and annotation.</title>
        <authorList>
            <consortium name="The Broad Institute Genomics Platform"/>
            <consortium name="The Broad Institute Genome Sequencing Center for Infectious Disease"/>
            <person name="Wu L."/>
            <person name="Ma J."/>
        </authorList>
    </citation>
    <scope>NUCLEOTIDE SEQUENCE [LARGE SCALE GENOMIC DNA]</scope>
    <source>
        <strain evidence="5">CECT 7477</strain>
    </source>
</reference>
<keyword evidence="5" id="KW-1185">Reference proteome</keyword>
<dbReference type="NCBIfam" id="TIGR04183">
    <property type="entry name" value="Por_Secre_tail"/>
    <property type="match status" value="1"/>
</dbReference>
<accession>A0ABV8JVR4</accession>
<comment type="caution">
    <text evidence="4">The sequence shown here is derived from an EMBL/GenBank/DDBJ whole genome shotgun (WGS) entry which is preliminary data.</text>
</comment>
<proteinExistence type="predicted"/>
<protein>
    <submittedName>
        <fullName evidence="4">T9SS type A sorting domain-containing protein</fullName>
    </submittedName>
</protein>
<dbReference type="InterPro" id="IPR026444">
    <property type="entry name" value="Secre_tail"/>
</dbReference>
<keyword evidence="1 2" id="KW-0732">Signal</keyword>
<gene>
    <name evidence="4" type="ORF">ACFOUT_17730</name>
</gene>
<evidence type="ECO:0000313" key="5">
    <source>
        <dbReference type="Proteomes" id="UP001595814"/>
    </source>
</evidence>
<dbReference type="Proteomes" id="UP001595814">
    <property type="component" value="Unassembled WGS sequence"/>
</dbReference>
<evidence type="ECO:0000256" key="2">
    <source>
        <dbReference type="SAM" id="SignalP"/>
    </source>
</evidence>
<organism evidence="4 5">
    <name type="scientific">Euzebyella saccharophila</name>
    <dbReference type="NCBI Taxonomy" id="679664"/>
    <lineage>
        <taxon>Bacteria</taxon>
        <taxon>Pseudomonadati</taxon>
        <taxon>Bacteroidota</taxon>
        <taxon>Flavobacteriia</taxon>
        <taxon>Flavobacteriales</taxon>
        <taxon>Flavobacteriaceae</taxon>
        <taxon>Euzebyella</taxon>
    </lineage>
</organism>
<feature type="signal peptide" evidence="2">
    <location>
        <begin position="1"/>
        <end position="19"/>
    </location>
</feature>
<dbReference type="RefSeq" id="WP_192463166.1">
    <property type="nucleotide sequence ID" value="NZ_JACYFJ010000006.1"/>
</dbReference>
<dbReference type="EMBL" id="JBHSAW010000024">
    <property type="protein sequence ID" value="MFC4097731.1"/>
    <property type="molecule type" value="Genomic_DNA"/>
</dbReference>
<sequence length="160" mass="18149">MSRILVVFIFFITFLQVHAQDSKTLSWDYSEIHASNGSMTTSKGTLDYVVGASIPHASILHNSNDLRPTANKGITQQVEARFEVKVYPNPASDYIFIDLEDYKEKQAQFQLFDYAGRMIEAGNIQTTTTKVALSHLKKSYYLLKITVLNQLEKTIPIIKN</sequence>
<feature type="chain" id="PRO_5046870859" evidence="2">
    <location>
        <begin position="20"/>
        <end position="160"/>
    </location>
</feature>
<evidence type="ECO:0000313" key="4">
    <source>
        <dbReference type="EMBL" id="MFC4097731.1"/>
    </source>
</evidence>
<evidence type="ECO:0000259" key="3">
    <source>
        <dbReference type="Pfam" id="PF18962"/>
    </source>
</evidence>